<dbReference type="EMBL" id="JAGMVJ010000001">
    <property type="protein sequence ID" value="KAH7095654.1"/>
    <property type="molecule type" value="Genomic_DNA"/>
</dbReference>
<dbReference type="Proteomes" id="UP000813461">
    <property type="component" value="Unassembled WGS sequence"/>
</dbReference>
<accession>A0A8K0RGE5</accession>
<comment type="caution">
    <text evidence="2">The sequence shown here is derived from an EMBL/GenBank/DDBJ whole genome shotgun (WGS) entry which is preliminary data.</text>
</comment>
<keyword evidence="3" id="KW-1185">Reference proteome</keyword>
<dbReference type="AlphaFoldDB" id="A0A8K0RGE5"/>
<evidence type="ECO:0000313" key="3">
    <source>
        <dbReference type="Proteomes" id="UP000813461"/>
    </source>
</evidence>
<feature type="region of interest" description="Disordered" evidence="1">
    <location>
        <begin position="113"/>
        <end position="149"/>
    </location>
</feature>
<gene>
    <name evidence="2" type="ORF">FB567DRAFT_35445</name>
</gene>
<evidence type="ECO:0000313" key="2">
    <source>
        <dbReference type="EMBL" id="KAH7095654.1"/>
    </source>
</evidence>
<organism evidence="2 3">
    <name type="scientific">Paraphoma chrysanthemicola</name>
    <dbReference type="NCBI Taxonomy" id="798071"/>
    <lineage>
        <taxon>Eukaryota</taxon>
        <taxon>Fungi</taxon>
        <taxon>Dikarya</taxon>
        <taxon>Ascomycota</taxon>
        <taxon>Pezizomycotina</taxon>
        <taxon>Dothideomycetes</taxon>
        <taxon>Pleosporomycetidae</taxon>
        <taxon>Pleosporales</taxon>
        <taxon>Pleosporineae</taxon>
        <taxon>Phaeosphaeriaceae</taxon>
        <taxon>Paraphoma</taxon>
    </lineage>
</organism>
<protein>
    <submittedName>
        <fullName evidence="2">Uncharacterized protein</fullName>
    </submittedName>
</protein>
<sequence>MSIKKSICCLYAQDLNCHTSTSGSFMATGRRSFFDFFSIHNFQSLLPQLLVENHPVYNRGKITKPALAIPVSNMETQAFILGTPTSPPRHHQQLVFRPNPNNSLLENRELTTNHHRFSAGSSASSITIEGDSRARSESRQRGDSFSTATEAPLFMHPAQSTKLPLPWAYCKDRDNHLPDCICWKGGRPKMKDFNNIKLPDLSIYHDNNNPNPQPPGPQPFGPTFTSLDIVRLALETHFTLPCLKYHAEEIGREKLSENFLYPLRQEYMDAQDLRRLGQLLSTDNIDTYCKTNLEPRWPGLEPVHRRPVISVLLHNYLNVLHSNNVPQPMEDVQRSPSPCIDPTSSPSTLDNFMDLS</sequence>
<reference evidence="2" key="1">
    <citation type="journal article" date="2021" name="Nat. Commun.">
        <title>Genetic determinants of endophytism in the Arabidopsis root mycobiome.</title>
        <authorList>
            <person name="Mesny F."/>
            <person name="Miyauchi S."/>
            <person name="Thiergart T."/>
            <person name="Pickel B."/>
            <person name="Atanasova L."/>
            <person name="Karlsson M."/>
            <person name="Huettel B."/>
            <person name="Barry K.W."/>
            <person name="Haridas S."/>
            <person name="Chen C."/>
            <person name="Bauer D."/>
            <person name="Andreopoulos W."/>
            <person name="Pangilinan J."/>
            <person name="LaButti K."/>
            <person name="Riley R."/>
            <person name="Lipzen A."/>
            <person name="Clum A."/>
            <person name="Drula E."/>
            <person name="Henrissat B."/>
            <person name="Kohler A."/>
            <person name="Grigoriev I.V."/>
            <person name="Martin F.M."/>
            <person name="Hacquard S."/>
        </authorList>
    </citation>
    <scope>NUCLEOTIDE SEQUENCE</scope>
    <source>
        <strain evidence="2">MPI-SDFR-AT-0120</strain>
    </source>
</reference>
<feature type="region of interest" description="Disordered" evidence="1">
    <location>
        <begin position="327"/>
        <end position="356"/>
    </location>
</feature>
<name>A0A8K0RGE5_9PLEO</name>
<proteinExistence type="predicted"/>
<evidence type="ECO:0000256" key="1">
    <source>
        <dbReference type="SAM" id="MobiDB-lite"/>
    </source>
</evidence>
<feature type="compositionally biased region" description="Basic and acidic residues" evidence="1">
    <location>
        <begin position="130"/>
        <end position="142"/>
    </location>
</feature>